<dbReference type="KEGG" id="pchm:VFPPC_10833"/>
<dbReference type="RefSeq" id="XP_018142818.2">
    <property type="nucleotide sequence ID" value="XM_018289140.2"/>
</dbReference>
<accession>A0A179FJ10</accession>
<organism evidence="1 2">
    <name type="scientific">Pochonia chlamydosporia 170</name>
    <dbReference type="NCBI Taxonomy" id="1380566"/>
    <lineage>
        <taxon>Eukaryota</taxon>
        <taxon>Fungi</taxon>
        <taxon>Dikarya</taxon>
        <taxon>Ascomycota</taxon>
        <taxon>Pezizomycotina</taxon>
        <taxon>Sordariomycetes</taxon>
        <taxon>Hypocreomycetidae</taxon>
        <taxon>Hypocreales</taxon>
        <taxon>Clavicipitaceae</taxon>
        <taxon>Pochonia</taxon>
    </lineage>
</organism>
<evidence type="ECO:0000313" key="2">
    <source>
        <dbReference type="Proteomes" id="UP000078397"/>
    </source>
</evidence>
<dbReference type="Proteomes" id="UP000078397">
    <property type="component" value="Unassembled WGS sequence"/>
</dbReference>
<comment type="caution">
    <text evidence="1">The sequence shown here is derived from an EMBL/GenBank/DDBJ whole genome shotgun (WGS) entry which is preliminary data.</text>
</comment>
<sequence>MQTICRKRPHRPTVNYSGSEKANRQVLFAQSSSRAVANAVANSRTKSSRILAQWCVGTAVDYSLVHQINSGRKPATCVDMQEVPFKAS</sequence>
<keyword evidence="2" id="KW-1185">Reference proteome</keyword>
<evidence type="ECO:0000313" key="1">
    <source>
        <dbReference type="EMBL" id="OAQ65504.2"/>
    </source>
</evidence>
<reference evidence="1 2" key="1">
    <citation type="journal article" date="2016" name="PLoS Pathog.">
        <title>Biosynthesis of antibiotic leucinostatins in bio-control fungus Purpureocillium lilacinum and their inhibition on phytophthora revealed by genome mining.</title>
        <authorList>
            <person name="Wang G."/>
            <person name="Liu Z."/>
            <person name="Lin R."/>
            <person name="Li E."/>
            <person name="Mao Z."/>
            <person name="Ling J."/>
            <person name="Yang Y."/>
            <person name="Yin W.B."/>
            <person name="Xie B."/>
        </authorList>
    </citation>
    <scope>NUCLEOTIDE SEQUENCE [LARGE SCALE GENOMIC DNA]</scope>
    <source>
        <strain evidence="1">170</strain>
    </source>
</reference>
<dbReference type="GeneID" id="28853134"/>
<protein>
    <submittedName>
        <fullName evidence="1">Uncharacterized protein</fullName>
    </submittedName>
</protein>
<dbReference type="AlphaFoldDB" id="A0A179FJ10"/>
<name>A0A179FJ10_METCM</name>
<proteinExistence type="predicted"/>
<dbReference type="EMBL" id="LSBJ02000005">
    <property type="protein sequence ID" value="OAQ65504.2"/>
    <property type="molecule type" value="Genomic_DNA"/>
</dbReference>
<gene>
    <name evidence="1" type="ORF">VFPPC_10833</name>
</gene>